<dbReference type="PANTHER" id="PTHR33169:SF27">
    <property type="entry name" value="TRANSCRIPTIONAL REGULATOR PADR FAMILY PROTEIN"/>
    <property type="match status" value="1"/>
</dbReference>
<dbReference type="EMBL" id="JACHXK010000017">
    <property type="protein sequence ID" value="MBB3113243.1"/>
    <property type="molecule type" value="Genomic_DNA"/>
</dbReference>
<dbReference type="InterPro" id="IPR036390">
    <property type="entry name" value="WH_DNA-bd_sf"/>
</dbReference>
<organism evidence="2 3">
    <name type="scientific">Paenibacillus phyllosphaerae</name>
    <dbReference type="NCBI Taxonomy" id="274593"/>
    <lineage>
        <taxon>Bacteria</taxon>
        <taxon>Bacillati</taxon>
        <taxon>Bacillota</taxon>
        <taxon>Bacilli</taxon>
        <taxon>Bacillales</taxon>
        <taxon>Paenibacillaceae</taxon>
        <taxon>Paenibacillus</taxon>
    </lineage>
</organism>
<feature type="domain" description="Transcription regulator PadR N-terminal" evidence="1">
    <location>
        <begin position="5"/>
        <end position="82"/>
    </location>
</feature>
<dbReference type="AlphaFoldDB" id="A0A7W5B2P5"/>
<sequence length="197" mass="22749">MKLLILGLLMERDLHPYEIRKIIKSRNWDESFKLRDGSLYYAVDQLRASGHIEPAEVVQVPGEKRPDKVIYHITEKGVAAFQELLIAQFKQISYPQHPVFSGLPFVRYAEPAKVEPFLAEHLEAGRKRIDRLKLVLERKAHYLPRGSTLMIEGFIAFGETECDWIERLLEEAKAGTLFTGPKLTLEEIEAYLQQFPD</sequence>
<dbReference type="Pfam" id="PF03551">
    <property type="entry name" value="PadR"/>
    <property type="match status" value="1"/>
</dbReference>
<dbReference type="SUPFAM" id="SSF46785">
    <property type="entry name" value="Winged helix' DNA-binding domain"/>
    <property type="match status" value="1"/>
</dbReference>
<evidence type="ECO:0000313" key="3">
    <source>
        <dbReference type="Proteomes" id="UP000570361"/>
    </source>
</evidence>
<dbReference type="GO" id="GO:0003677">
    <property type="term" value="F:DNA binding"/>
    <property type="evidence" value="ECO:0007669"/>
    <property type="project" value="UniProtKB-KW"/>
</dbReference>
<comment type="caution">
    <text evidence="2">The sequence shown here is derived from an EMBL/GenBank/DDBJ whole genome shotgun (WGS) entry which is preliminary data.</text>
</comment>
<accession>A0A7W5B2P5</accession>
<dbReference type="InterPro" id="IPR036388">
    <property type="entry name" value="WH-like_DNA-bd_sf"/>
</dbReference>
<dbReference type="Proteomes" id="UP000570361">
    <property type="component" value="Unassembled WGS sequence"/>
</dbReference>
<dbReference type="PANTHER" id="PTHR33169">
    <property type="entry name" value="PADR-FAMILY TRANSCRIPTIONAL REGULATOR"/>
    <property type="match status" value="1"/>
</dbReference>
<dbReference type="InterPro" id="IPR052509">
    <property type="entry name" value="Metal_resp_DNA-bind_regulator"/>
</dbReference>
<proteinExistence type="predicted"/>
<dbReference type="Gene3D" id="1.10.10.10">
    <property type="entry name" value="Winged helix-like DNA-binding domain superfamily/Winged helix DNA-binding domain"/>
    <property type="match status" value="1"/>
</dbReference>
<protein>
    <submittedName>
        <fullName evidence="2">DNA-binding PadR family transcriptional regulator</fullName>
    </submittedName>
</protein>
<dbReference type="RefSeq" id="WP_246427916.1">
    <property type="nucleotide sequence ID" value="NZ_JACHXK010000017.1"/>
</dbReference>
<evidence type="ECO:0000259" key="1">
    <source>
        <dbReference type="Pfam" id="PF03551"/>
    </source>
</evidence>
<keyword evidence="3" id="KW-1185">Reference proteome</keyword>
<dbReference type="InterPro" id="IPR005149">
    <property type="entry name" value="Tscrpt_reg_PadR_N"/>
</dbReference>
<evidence type="ECO:0000313" key="2">
    <source>
        <dbReference type="EMBL" id="MBB3113243.1"/>
    </source>
</evidence>
<name>A0A7W5B2P5_9BACL</name>
<reference evidence="2 3" key="1">
    <citation type="submission" date="2020-08" db="EMBL/GenBank/DDBJ databases">
        <title>Genomic Encyclopedia of Type Strains, Phase III (KMG-III): the genomes of soil and plant-associated and newly described type strains.</title>
        <authorList>
            <person name="Whitman W."/>
        </authorList>
    </citation>
    <scope>NUCLEOTIDE SEQUENCE [LARGE SCALE GENOMIC DNA]</scope>
    <source>
        <strain evidence="2 3">CECT 5862</strain>
    </source>
</reference>
<keyword evidence="2" id="KW-0238">DNA-binding</keyword>
<gene>
    <name evidence="2" type="ORF">FHS18_005346</name>
</gene>